<dbReference type="SMART" id="SM00829">
    <property type="entry name" value="PKS_ER"/>
    <property type="match status" value="1"/>
</dbReference>
<dbReference type="CDD" id="cd08272">
    <property type="entry name" value="MDR6"/>
    <property type="match status" value="1"/>
</dbReference>
<dbReference type="InterPro" id="IPR050700">
    <property type="entry name" value="YIM1/Zinc_Alcohol_DH_Fams"/>
</dbReference>
<proteinExistence type="predicted"/>
<organism evidence="2 3">
    <name type="scientific">Dyadobacter chenwenxiniae</name>
    <dbReference type="NCBI Taxonomy" id="2906456"/>
    <lineage>
        <taxon>Bacteria</taxon>
        <taxon>Pseudomonadati</taxon>
        <taxon>Bacteroidota</taxon>
        <taxon>Cytophagia</taxon>
        <taxon>Cytophagales</taxon>
        <taxon>Spirosomataceae</taxon>
        <taxon>Dyadobacter</taxon>
    </lineage>
</organism>
<dbReference type="Gene3D" id="3.90.180.10">
    <property type="entry name" value="Medium-chain alcohol dehydrogenases, catalytic domain"/>
    <property type="match status" value="1"/>
</dbReference>
<dbReference type="PANTHER" id="PTHR11695">
    <property type="entry name" value="ALCOHOL DEHYDROGENASE RELATED"/>
    <property type="match status" value="1"/>
</dbReference>
<keyword evidence="3" id="KW-1185">Reference proteome</keyword>
<evidence type="ECO:0000313" key="3">
    <source>
        <dbReference type="Proteomes" id="UP001139000"/>
    </source>
</evidence>
<name>A0A9X1PSC2_9BACT</name>
<gene>
    <name evidence="2" type="ORF">LXM26_28750</name>
</gene>
<dbReference type="SUPFAM" id="SSF50129">
    <property type="entry name" value="GroES-like"/>
    <property type="match status" value="1"/>
</dbReference>
<evidence type="ECO:0000313" key="2">
    <source>
        <dbReference type="EMBL" id="MCF0065539.1"/>
    </source>
</evidence>
<reference evidence="2" key="1">
    <citation type="submission" date="2021-12" db="EMBL/GenBank/DDBJ databases">
        <title>Novel species in genus Dyadobacter.</title>
        <authorList>
            <person name="Ma C."/>
        </authorList>
    </citation>
    <scope>NUCLEOTIDE SEQUENCE</scope>
    <source>
        <strain evidence="2">LJ419</strain>
    </source>
</reference>
<dbReference type="Pfam" id="PF00107">
    <property type="entry name" value="ADH_zinc_N"/>
    <property type="match status" value="1"/>
</dbReference>
<dbReference type="RefSeq" id="WP_234658528.1">
    <property type="nucleotide sequence ID" value="NZ_CP094997.1"/>
</dbReference>
<dbReference type="InterPro" id="IPR011032">
    <property type="entry name" value="GroES-like_sf"/>
</dbReference>
<sequence>MKALILNQFNTPFELTDLPKPQISSQQVLIKVVASGINPIDLQIRAGMVPFAQVKLPNAVLGTDMSGIITAVGKDVINFHVGEAVFGMAGGVAGIQGTLAEYVAADPALLAKKPDQLSFKEAASLPLYAITAWEAIVERGAVRKRDSVLIQGGAGGVGHLAIQIAQARGAEVFATGTSKQADVIREFGAWPVDFESQSVQDYVNELTGDLGFDMILDTVGGDVLEASFGAVKRYTGRVVSVSGWGAHSLTSLSFRGASFSGIFALYPLISGVGRARQGKILADVAMLVSTGKLCPTVSDLDFPLEAIEEAYRYQEVKTELGKVTVSVSNP</sequence>
<dbReference type="SUPFAM" id="SSF51735">
    <property type="entry name" value="NAD(P)-binding Rossmann-fold domains"/>
    <property type="match status" value="1"/>
</dbReference>
<dbReference type="Proteomes" id="UP001139000">
    <property type="component" value="Unassembled WGS sequence"/>
</dbReference>
<dbReference type="AlphaFoldDB" id="A0A9X1PSC2"/>
<evidence type="ECO:0000259" key="1">
    <source>
        <dbReference type="SMART" id="SM00829"/>
    </source>
</evidence>
<protein>
    <submittedName>
        <fullName evidence="2">Zinc-dependent alcohol dehydrogenase family protein</fullName>
    </submittedName>
</protein>
<dbReference type="EMBL" id="JAJTTC010000012">
    <property type="protein sequence ID" value="MCF0065539.1"/>
    <property type="molecule type" value="Genomic_DNA"/>
</dbReference>
<dbReference type="InterPro" id="IPR020843">
    <property type="entry name" value="ER"/>
</dbReference>
<feature type="domain" description="Enoyl reductase (ER)" evidence="1">
    <location>
        <begin position="10"/>
        <end position="325"/>
    </location>
</feature>
<dbReference type="InterPro" id="IPR013154">
    <property type="entry name" value="ADH-like_N"/>
</dbReference>
<dbReference type="Pfam" id="PF08240">
    <property type="entry name" value="ADH_N"/>
    <property type="match status" value="1"/>
</dbReference>
<comment type="caution">
    <text evidence="2">The sequence shown here is derived from an EMBL/GenBank/DDBJ whole genome shotgun (WGS) entry which is preliminary data.</text>
</comment>
<dbReference type="GO" id="GO:0016491">
    <property type="term" value="F:oxidoreductase activity"/>
    <property type="evidence" value="ECO:0007669"/>
    <property type="project" value="InterPro"/>
</dbReference>
<dbReference type="InterPro" id="IPR036291">
    <property type="entry name" value="NAD(P)-bd_dom_sf"/>
</dbReference>
<accession>A0A9X1PSC2</accession>
<dbReference type="PANTHER" id="PTHR11695:SF294">
    <property type="entry name" value="RETICULON-4-INTERACTING PROTEIN 1, MITOCHONDRIAL"/>
    <property type="match status" value="1"/>
</dbReference>
<dbReference type="InterPro" id="IPR013149">
    <property type="entry name" value="ADH-like_C"/>
</dbReference>
<dbReference type="Gene3D" id="3.40.50.720">
    <property type="entry name" value="NAD(P)-binding Rossmann-like Domain"/>
    <property type="match status" value="1"/>
</dbReference>